<keyword evidence="1" id="KW-0418">Kinase</keyword>
<evidence type="ECO:0000313" key="2">
    <source>
        <dbReference type="Proteomes" id="UP001164539"/>
    </source>
</evidence>
<keyword evidence="1" id="KW-0808">Transferase</keyword>
<organism evidence="1 2">
    <name type="scientific">Melia azedarach</name>
    <name type="common">Chinaberry tree</name>
    <dbReference type="NCBI Taxonomy" id="155640"/>
    <lineage>
        <taxon>Eukaryota</taxon>
        <taxon>Viridiplantae</taxon>
        <taxon>Streptophyta</taxon>
        <taxon>Embryophyta</taxon>
        <taxon>Tracheophyta</taxon>
        <taxon>Spermatophyta</taxon>
        <taxon>Magnoliopsida</taxon>
        <taxon>eudicotyledons</taxon>
        <taxon>Gunneridae</taxon>
        <taxon>Pentapetalae</taxon>
        <taxon>rosids</taxon>
        <taxon>malvids</taxon>
        <taxon>Sapindales</taxon>
        <taxon>Meliaceae</taxon>
        <taxon>Melia</taxon>
    </lineage>
</organism>
<comment type="caution">
    <text evidence="1">The sequence shown here is derived from an EMBL/GenBank/DDBJ whole genome shotgun (WGS) entry which is preliminary data.</text>
</comment>
<dbReference type="EMBL" id="CM051406">
    <property type="protein sequence ID" value="KAJ4703444.1"/>
    <property type="molecule type" value="Genomic_DNA"/>
</dbReference>
<accession>A0ACC1WYA7</accession>
<sequence length="371" mass="41146">MSCGCFTGSRLYKKKSAEQPAQPGVDEQLLRNVNHLPYNELRSATDDFHLSNKIGRGGFGTVYKGILKSGKHIAVKTLSTESKQGVREFLTEINTLSNVRHPNLVELIGCCVQGVKRILVYEYVENNSLDRVLLGATKTDIKLNWEKRSAICVGVAKGLAFLHEELVPHIVHRDIKASNILLDQEFNPKIGDFGLAKLFPDGITHITTRIAGTTGYLAPEYVLGGQLTMKADVYSFGVLVLEIISGRNSGKAIWGQQHKFLLEWAWQLHQEGKLLELVDPEMGGFPAEEAIRYMKVAFFCTQAAASRRPMMSQVVEMLSKNIRLNEKELTAPGFFQASECSSSVASTNKKSTDSTQRMSSVPETITQVTPR</sequence>
<gene>
    <name evidence="1" type="ORF">OWV82_023352</name>
</gene>
<proteinExistence type="predicted"/>
<name>A0ACC1WYA7_MELAZ</name>
<evidence type="ECO:0000313" key="1">
    <source>
        <dbReference type="EMBL" id="KAJ4703444.1"/>
    </source>
</evidence>
<keyword evidence="2" id="KW-1185">Reference proteome</keyword>
<protein>
    <submittedName>
        <fullName evidence="1">Kinase family protein</fullName>
    </submittedName>
</protein>
<reference evidence="1 2" key="1">
    <citation type="journal article" date="2023" name="Science">
        <title>Complex scaffold remodeling in plant triterpene biosynthesis.</title>
        <authorList>
            <person name="De La Pena R."/>
            <person name="Hodgson H."/>
            <person name="Liu J.C."/>
            <person name="Stephenson M.J."/>
            <person name="Martin A.C."/>
            <person name="Owen C."/>
            <person name="Harkess A."/>
            <person name="Leebens-Mack J."/>
            <person name="Jimenez L.E."/>
            <person name="Osbourn A."/>
            <person name="Sattely E.S."/>
        </authorList>
    </citation>
    <scope>NUCLEOTIDE SEQUENCE [LARGE SCALE GENOMIC DNA]</scope>
    <source>
        <strain evidence="2">cv. JPN11</strain>
        <tissue evidence="1">Leaf</tissue>
    </source>
</reference>
<dbReference type="Proteomes" id="UP001164539">
    <property type="component" value="Chromosome 13"/>
</dbReference>